<dbReference type="Gene3D" id="3.30.1140.40">
    <property type="entry name" value="Tctex-1"/>
    <property type="match status" value="1"/>
</dbReference>
<dbReference type="OMA" id="RINEWMS"/>
<dbReference type="GeneTree" id="ENSGT00940000154531"/>
<protein>
    <submittedName>
        <fullName evidence="2">Uncharacterized protein</fullName>
    </submittedName>
</protein>
<dbReference type="GO" id="GO:0045505">
    <property type="term" value="F:dynein intermediate chain binding"/>
    <property type="evidence" value="ECO:0007669"/>
    <property type="project" value="TreeGrafter"/>
</dbReference>
<dbReference type="PANTHER" id="PTHR21255">
    <property type="entry name" value="T-COMPLEX-ASSOCIATED-TESTIS-EXPRESSED 1/ DYNEIN LIGHT CHAIN"/>
    <property type="match status" value="1"/>
</dbReference>
<reference evidence="2 3" key="2">
    <citation type="journal article" date="2018" name="Annu Rev Anim Biosci">
        <title>Bat Biology, Genomes, and the Bat1K Project: To Generate Chromosome-Level Genomes for All Living Bat Species.</title>
        <authorList>
            <person name="Teeling E.C."/>
            <person name="Vernes S.C."/>
            <person name="Davalos L.M."/>
            <person name="Ray D.A."/>
            <person name="Gilbert M.T.P."/>
            <person name="Myers E."/>
        </authorList>
    </citation>
    <scope>NUCLEOTIDE SEQUENCE</scope>
</reference>
<dbReference type="Ensembl" id="ENSRFET00010000564.1">
    <property type="protein sequence ID" value="ENSRFEP00010000503.1"/>
    <property type="gene ID" value="ENSRFEG00010000400.1"/>
</dbReference>
<comment type="similarity">
    <text evidence="1">Belongs to the dynein light chain Tctex-type family.</text>
</comment>
<dbReference type="InterPro" id="IPR005334">
    <property type="entry name" value="Tctex-1-like"/>
</dbReference>
<dbReference type="GO" id="GO:0005868">
    <property type="term" value="C:cytoplasmic dynein complex"/>
    <property type="evidence" value="ECO:0007669"/>
    <property type="project" value="TreeGrafter"/>
</dbReference>
<dbReference type="AlphaFoldDB" id="A0A671DIX0"/>
<evidence type="ECO:0000313" key="2">
    <source>
        <dbReference type="Ensembl" id="ENSRFEP00010000503.1"/>
    </source>
</evidence>
<dbReference type="GO" id="GO:0005737">
    <property type="term" value="C:cytoplasm"/>
    <property type="evidence" value="ECO:0007669"/>
    <property type="project" value="TreeGrafter"/>
</dbReference>
<dbReference type="InParanoid" id="A0A671DIX0"/>
<dbReference type="PANTHER" id="PTHR21255:SF19">
    <property type="entry name" value="DYNEIN LIGHT CHAIN TCTEX-TYPE 1"/>
    <property type="match status" value="1"/>
</dbReference>
<organism evidence="2 3">
    <name type="scientific">Rhinolophus ferrumequinum</name>
    <name type="common">Greater horseshoe bat</name>
    <dbReference type="NCBI Taxonomy" id="59479"/>
    <lineage>
        <taxon>Eukaryota</taxon>
        <taxon>Metazoa</taxon>
        <taxon>Chordata</taxon>
        <taxon>Craniata</taxon>
        <taxon>Vertebrata</taxon>
        <taxon>Euteleostomi</taxon>
        <taxon>Mammalia</taxon>
        <taxon>Eutheria</taxon>
        <taxon>Laurasiatheria</taxon>
        <taxon>Chiroptera</taxon>
        <taxon>Yinpterochiroptera</taxon>
        <taxon>Rhinolophoidea</taxon>
        <taxon>Rhinolophidae</taxon>
        <taxon>Rhinolophinae</taxon>
        <taxon>Rhinolophus</taxon>
    </lineage>
</organism>
<reference evidence="3" key="3">
    <citation type="submission" date="2018-12" db="EMBL/GenBank/DDBJ databases">
        <title>G10K-VGP greater horseshoe bat female genome, primary haplotype.</title>
        <authorList>
            <person name="Teeling E."/>
            <person name="Myers G."/>
            <person name="Vernes S."/>
            <person name="Pippel M."/>
            <person name="Winkler S."/>
            <person name="Fedrigo O."/>
            <person name="Rhie A."/>
            <person name="Koren S."/>
            <person name="Phillippy A."/>
            <person name="Lewin H."/>
            <person name="Damas J."/>
            <person name="Howe K."/>
            <person name="Mountcastle J."/>
            <person name="Jarvis E.D."/>
        </authorList>
    </citation>
    <scope>NUCLEOTIDE SEQUENCE [LARGE SCALE GENOMIC DNA]</scope>
</reference>
<dbReference type="Proteomes" id="UP000472240">
    <property type="component" value="Chromosome 3"/>
</dbReference>
<keyword evidence="3" id="KW-1185">Reference proteome</keyword>
<evidence type="ECO:0000313" key="3">
    <source>
        <dbReference type="Proteomes" id="UP000472240"/>
    </source>
</evidence>
<accession>A0A671DIX0</accession>
<dbReference type="InterPro" id="IPR038586">
    <property type="entry name" value="Tctex-1-like_sf"/>
</dbReference>
<reference evidence="2" key="5">
    <citation type="submission" date="2025-09" db="UniProtKB">
        <authorList>
            <consortium name="Ensembl"/>
        </authorList>
    </citation>
    <scope>IDENTIFICATION</scope>
</reference>
<sequence>MEEYDLKTYCKSAEETAFLVGDVSNTVKEAVESAVGGNTDHHSKVNHQLTKLGKPVKCSYIVTWTIMQKKGAGSHSASSCFWDSSADGSCTVRLEEETMCCAVRACGLSI</sequence>
<dbReference type="Pfam" id="PF03645">
    <property type="entry name" value="Tctex-1"/>
    <property type="match status" value="1"/>
</dbReference>
<name>A0A671DIX0_RHIFE</name>
<reference evidence="2" key="4">
    <citation type="submission" date="2025-08" db="UniProtKB">
        <authorList>
            <consortium name="Ensembl"/>
        </authorList>
    </citation>
    <scope>IDENTIFICATION</scope>
</reference>
<dbReference type="GO" id="GO:0007018">
    <property type="term" value="P:microtubule-based movement"/>
    <property type="evidence" value="ECO:0007669"/>
    <property type="project" value="TreeGrafter"/>
</dbReference>
<reference evidence="2 3" key="1">
    <citation type="journal article" date="2015" name="Annu Rev Anim Biosci">
        <title>The Genome 10K Project: a way forward.</title>
        <authorList>
            <person name="Koepfli K.P."/>
            <person name="Paten B."/>
            <person name="O'Brien S.J."/>
            <person name="Koepfli K.P."/>
            <person name="Paten B."/>
            <person name="Antunes A."/>
            <person name="Belov K."/>
            <person name="Bustamante C."/>
            <person name="Castoe T.A."/>
            <person name="Clawson H."/>
            <person name="Crawford A.J."/>
            <person name="Diekhans M."/>
            <person name="Distel D."/>
            <person name="Durbin R."/>
            <person name="Earl D."/>
            <person name="Fujita M.K."/>
            <person name="Gamble T."/>
            <person name="Georges A."/>
            <person name="Gemmell N."/>
            <person name="Gilbert M.T."/>
            <person name="Graves J.M."/>
            <person name="Green R.E."/>
            <person name="Hickey G."/>
            <person name="Jarvis E.D."/>
            <person name="Johnson W."/>
            <person name="Komissarov A."/>
            <person name="Korf I."/>
            <person name="Kuhn R."/>
            <person name="Larkin D.M."/>
            <person name="Lewin H."/>
            <person name="Lopez J.V."/>
            <person name="Ma J."/>
            <person name="Marques-Bonet T."/>
            <person name="Miller W."/>
            <person name="Murphy R."/>
            <person name="Pevzner P."/>
            <person name="Shapiro B."/>
            <person name="Steiner C."/>
            <person name="Tamazian G."/>
            <person name="Venkatesh B."/>
            <person name="Wang J."/>
            <person name="Wayne R."/>
            <person name="Wiley E."/>
            <person name="Yang H."/>
            <person name="Zhang G."/>
            <person name="Haussler D."/>
            <person name="Ryder O."/>
            <person name="O'Brien S.J."/>
        </authorList>
    </citation>
    <scope>NUCLEOTIDE SEQUENCE</scope>
</reference>
<evidence type="ECO:0000256" key="1">
    <source>
        <dbReference type="ARBA" id="ARBA00005361"/>
    </source>
</evidence>
<proteinExistence type="inferred from homology"/>